<dbReference type="InterPro" id="IPR045084">
    <property type="entry name" value="AIB/MYC-like"/>
</dbReference>
<dbReference type="Gene3D" id="4.10.280.10">
    <property type="entry name" value="Helix-loop-helix DNA-binding domain"/>
    <property type="match status" value="1"/>
</dbReference>
<proteinExistence type="predicted"/>
<dbReference type="Pfam" id="PF14215">
    <property type="entry name" value="bHLH-MYC_N"/>
    <property type="match status" value="1"/>
</dbReference>
<feature type="domain" description="BHLH" evidence="7">
    <location>
        <begin position="457"/>
        <end position="506"/>
    </location>
</feature>
<reference evidence="8 9" key="1">
    <citation type="submission" date="2024-01" db="EMBL/GenBank/DDBJ databases">
        <title>Genome assemblies of Stephania.</title>
        <authorList>
            <person name="Yang L."/>
        </authorList>
    </citation>
    <scope>NUCLEOTIDE SEQUENCE [LARGE SCALE GENOMIC DNA]</scope>
    <source>
        <strain evidence="8">JXDWG</strain>
        <tissue evidence="8">Leaf</tissue>
    </source>
</reference>
<dbReference type="Proteomes" id="UP001419268">
    <property type="component" value="Unassembled WGS sequence"/>
</dbReference>
<comment type="caution">
    <text evidence="8">The sequence shown here is derived from an EMBL/GenBank/DDBJ whole genome shotgun (WGS) entry which is preliminary data.</text>
</comment>
<dbReference type="Pfam" id="PF00010">
    <property type="entry name" value="HLH"/>
    <property type="match status" value="1"/>
</dbReference>
<feature type="region of interest" description="Disordered" evidence="6">
    <location>
        <begin position="393"/>
        <end position="465"/>
    </location>
</feature>
<evidence type="ECO:0000313" key="8">
    <source>
        <dbReference type="EMBL" id="KAK9093978.1"/>
    </source>
</evidence>
<sequence>MKVEAGTGDGFWNDDDRAMVVAVLGARAFDYLTACTISLEGLLTAAGNDDDLQNKLSELVENPDSSSLSWNYAIFWQISRSKFGDLVLGWGDGYCREPKEGEESEATRILNVRLHDETQQKIRKRVLQKLHSAFAGADEEDYALELDKVTGIEMFFLASMYFSFPSGEGAPGKALESRKHTWLSNAMQSPSEYCVRSFLARSAGIQTIVLIPTDTGVVELGSVQSVPENLDVLQTIRSAFSTVSSPIRVKPITAIPGINEKKVGSNVISAFGFRHLPEEYPKIFGHDLSPGYGHTNEKFTITKVAEKPSEIYTYGDKLSFDNGRKVPCGISWTPFHGDKLGMTMDVYGSQVPANNRQKFGNGIVVISNETNPAHQSFSYANKIREDSWINKFPPQKQTHTEIDFTEGETSRTSIVSRPNNVESEHSDVEASGREDQFGLLNDQKPRKRGRKPAHGRDEPLNHVEAERQRREKLNQRFYALRAVVPNISKMDKASLLGDAITYITDLQKKLTEMESEREKFGTLPREVVASESSSDNKCQGHKPDIDIQATQDEIVIRVTCPLDAHPVSRVIQAFKRAQVVVVDSKVSEGNDKVFHTYVVRSQGSEPLVKEKLIAAFSGESNSSKSLSLVK</sequence>
<dbReference type="PANTHER" id="PTHR11514">
    <property type="entry name" value="MYC"/>
    <property type="match status" value="1"/>
</dbReference>
<evidence type="ECO:0000256" key="1">
    <source>
        <dbReference type="ARBA" id="ARBA00004123"/>
    </source>
</evidence>
<dbReference type="FunFam" id="4.10.280.10:FF:000078">
    <property type="entry name" value="Transcription factor bHLH13"/>
    <property type="match status" value="1"/>
</dbReference>
<dbReference type="PROSITE" id="PS50888">
    <property type="entry name" value="BHLH"/>
    <property type="match status" value="1"/>
</dbReference>
<accession>A0AAP0ENU9</accession>
<keyword evidence="9" id="KW-1185">Reference proteome</keyword>
<keyword evidence="4 5" id="KW-0539">Nucleus</keyword>
<dbReference type="CDD" id="cd11449">
    <property type="entry name" value="bHLH_AtAIB_like"/>
    <property type="match status" value="1"/>
</dbReference>
<evidence type="ECO:0000256" key="6">
    <source>
        <dbReference type="SAM" id="MobiDB-lite"/>
    </source>
</evidence>
<dbReference type="SUPFAM" id="SSF47459">
    <property type="entry name" value="HLH, helix-loop-helix DNA-binding domain"/>
    <property type="match status" value="1"/>
</dbReference>
<evidence type="ECO:0000256" key="3">
    <source>
        <dbReference type="ARBA" id="ARBA00023163"/>
    </source>
</evidence>
<dbReference type="InterPro" id="IPR025610">
    <property type="entry name" value="MYC/MYB_N"/>
</dbReference>
<gene>
    <name evidence="8" type="ORF">Scep_025447</name>
</gene>
<dbReference type="GO" id="GO:0046983">
    <property type="term" value="F:protein dimerization activity"/>
    <property type="evidence" value="ECO:0007669"/>
    <property type="project" value="InterPro"/>
</dbReference>
<dbReference type="GO" id="GO:0005634">
    <property type="term" value="C:nucleus"/>
    <property type="evidence" value="ECO:0007669"/>
    <property type="project" value="UniProtKB-SubCell"/>
</dbReference>
<dbReference type="AlphaFoldDB" id="A0AAP0ENU9"/>
<keyword evidence="2 5" id="KW-0805">Transcription regulation</keyword>
<dbReference type="GO" id="GO:0003700">
    <property type="term" value="F:DNA-binding transcription factor activity"/>
    <property type="evidence" value="ECO:0007669"/>
    <property type="project" value="InterPro"/>
</dbReference>
<keyword evidence="3 5" id="KW-0804">Transcription</keyword>
<evidence type="ECO:0000256" key="4">
    <source>
        <dbReference type="ARBA" id="ARBA00023242"/>
    </source>
</evidence>
<evidence type="ECO:0000259" key="7">
    <source>
        <dbReference type="PROSITE" id="PS50888"/>
    </source>
</evidence>
<dbReference type="InterPro" id="IPR036638">
    <property type="entry name" value="HLH_DNA-bd_sf"/>
</dbReference>
<dbReference type="GO" id="GO:0000976">
    <property type="term" value="F:transcription cis-regulatory region binding"/>
    <property type="evidence" value="ECO:0007669"/>
    <property type="project" value="TreeGrafter"/>
</dbReference>
<feature type="compositionally biased region" description="Basic and acidic residues" evidence="6">
    <location>
        <begin position="454"/>
        <end position="465"/>
    </location>
</feature>
<evidence type="ECO:0000256" key="2">
    <source>
        <dbReference type="ARBA" id="ARBA00023015"/>
    </source>
</evidence>
<organism evidence="8 9">
    <name type="scientific">Stephania cephalantha</name>
    <dbReference type="NCBI Taxonomy" id="152367"/>
    <lineage>
        <taxon>Eukaryota</taxon>
        <taxon>Viridiplantae</taxon>
        <taxon>Streptophyta</taxon>
        <taxon>Embryophyta</taxon>
        <taxon>Tracheophyta</taxon>
        <taxon>Spermatophyta</taxon>
        <taxon>Magnoliopsida</taxon>
        <taxon>Ranunculales</taxon>
        <taxon>Menispermaceae</taxon>
        <taxon>Menispermoideae</taxon>
        <taxon>Cissampelideae</taxon>
        <taxon>Stephania</taxon>
    </lineage>
</organism>
<dbReference type="PANTHER" id="PTHR11514:SF47">
    <property type="entry name" value="TRANSCRIPTION FACTOR BHLH13"/>
    <property type="match status" value="1"/>
</dbReference>
<evidence type="ECO:0000256" key="5">
    <source>
        <dbReference type="RuleBase" id="RU369104"/>
    </source>
</evidence>
<feature type="compositionally biased region" description="Polar residues" evidence="6">
    <location>
        <begin position="410"/>
        <end position="421"/>
    </location>
</feature>
<feature type="compositionally biased region" description="Basic and acidic residues" evidence="6">
    <location>
        <begin position="422"/>
        <end position="436"/>
    </location>
</feature>
<protein>
    <recommendedName>
        <fullName evidence="5">Transcription factor</fullName>
        <shortName evidence="5">bHLH transcription factor</shortName>
    </recommendedName>
    <alternativeName>
        <fullName evidence="5">Basic helix-loop-helix protein</fullName>
    </alternativeName>
</protein>
<evidence type="ECO:0000313" key="9">
    <source>
        <dbReference type="Proteomes" id="UP001419268"/>
    </source>
</evidence>
<dbReference type="SMART" id="SM00353">
    <property type="entry name" value="HLH"/>
    <property type="match status" value="1"/>
</dbReference>
<name>A0AAP0ENU9_9MAGN</name>
<dbReference type="EMBL" id="JBBNAG010000011">
    <property type="protein sequence ID" value="KAK9093978.1"/>
    <property type="molecule type" value="Genomic_DNA"/>
</dbReference>
<dbReference type="InterPro" id="IPR011598">
    <property type="entry name" value="bHLH_dom"/>
</dbReference>
<comment type="subcellular location">
    <subcellularLocation>
        <location evidence="1 5">Nucleus</location>
    </subcellularLocation>
</comment>